<accession>A0A6A4WLW3</accession>
<dbReference type="EMBL" id="VIIS01000825">
    <property type="protein sequence ID" value="KAF0304660.1"/>
    <property type="molecule type" value="Genomic_DNA"/>
</dbReference>
<protein>
    <submittedName>
        <fullName evidence="1">Uncharacterized protein</fullName>
    </submittedName>
</protein>
<gene>
    <name evidence="1" type="ORF">FJT64_002704</name>
</gene>
<proteinExistence type="predicted"/>
<reference evidence="1 2" key="1">
    <citation type="submission" date="2019-07" db="EMBL/GenBank/DDBJ databases">
        <title>Draft genome assembly of a fouling barnacle, Amphibalanus amphitrite (Darwin, 1854): The first reference genome for Thecostraca.</title>
        <authorList>
            <person name="Kim W."/>
        </authorList>
    </citation>
    <scope>NUCLEOTIDE SEQUENCE [LARGE SCALE GENOMIC DNA]</scope>
    <source>
        <strain evidence="1">SNU_AA5</strain>
        <tissue evidence="1">Soma without cirri and trophi</tissue>
    </source>
</reference>
<evidence type="ECO:0000313" key="2">
    <source>
        <dbReference type="Proteomes" id="UP000440578"/>
    </source>
</evidence>
<comment type="caution">
    <text evidence="1">The sequence shown here is derived from an EMBL/GenBank/DDBJ whole genome shotgun (WGS) entry which is preliminary data.</text>
</comment>
<name>A0A6A4WLW3_AMPAM</name>
<dbReference type="Proteomes" id="UP000440578">
    <property type="component" value="Unassembled WGS sequence"/>
</dbReference>
<dbReference type="AlphaFoldDB" id="A0A6A4WLW3"/>
<organism evidence="1 2">
    <name type="scientific">Amphibalanus amphitrite</name>
    <name type="common">Striped barnacle</name>
    <name type="synonym">Balanus amphitrite</name>
    <dbReference type="NCBI Taxonomy" id="1232801"/>
    <lineage>
        <taxon>Eukaryota</taxon>
        <taxon>Metazoa</taxon>
        <taxon>Ecdysozoa</taxon>
        <taxon>Arthropoda</taxon>
        <taxon>Crustacea</taxon>
        <taxon>Multicrustacea</taxon>
        <taxon>Cirripedia</taxon>
        <taxon>Thoracica</taxon>
        <taxon>Thoracicalcarea</taxon>
        <taxon>Balanomorpha</taxon>
        <taxon>Balanoidea</taxon>
        <taxon>Balanidae</taxon>
        <taxon>Amphibalaninae</taxon>
        <taxon>Amphibalanus</taxon>
    </lineage>
</organism>
<sequence length="217" mass="24047">MGCSSCWPRTAAARGRALMLLACASLACYQAVLLLQLLLSEPTSMTLSFTPRSEVDVPALTVCGYPYHRNAVHIRTRNVSFARKIWLGGRSLDSIIAPAFRAAGQCAKVPFPGGELAVPIGSWRSWVTADEPAVCHTLTPNITWGQLASLTRRRQFKLRLIVKGEAGADVLWDHRLIVHPRRRPLLTNLGTTELEDDRRVDLRGSTNHPTLRVFARL</sequence>
<keyword evidence="2" id="KW-1185">Reference proteome</keyword>
<evidence type="ECO:0000313" key="1">
    <source>
        <dbReference type="EMBL" id="KAF0304660.1"/>
    </source>
</evidence>